<accession>A0ABT6RY53</accession>
<dbReference type="Gene3D" id="3.30.70.250">
    <property type="entry name" value="Malonyl-CoA ACP transacylase, ACP-binding"/>
    <property type="match status" value="1"/>
</dbReference>
<dbReference type="InterPro" id="IPR001227">
    <property type="entry name" value="Ac_transferase_dom_sf"/>
</dbReference>
<reference evidence="1 2" key="1">
    <citation type="submission" date="2023-05" db="EMBL/GenBank/DDBJ databases">
        <title>Draft genome sequence of Streptomyces sp. B-S-A8 isolated from a cave soil in Thailand.</title>
        <authorList>
            <person name="Chamroensaksri N."/>
            <person name="Muangham S."/>
        </authorList>
    </citation>
    <scope>NUCLEOTIDE SEQUENCE [LARGE SCALE GENOMIC DNA]</scope>
    <source>
        <strain evidence="1 2">B-S-A8</strain>
    </source>
</reference>
<dbReference type="EMBL" id="JASCIR010000026">
    <property type="protein sequence ID" value="MDI3389361.1"/>
    <property type="molecule type" value="Genomic_DNA"/>
</dbReference>
<keyword evidence="2" id="KW-1185">Reference proteome</keyword>
<organism evidence="1 2">
    <name type="scientific">Streptomyces solicavernae</name>
    <dbReference type="NCBI Taxonomy" id="3043614"/>
    <lineage>
        <taxon>Bacteria</taxon>
        <taxon>Bacillati</taxon>
        <taxon>Actinomycetota</taxon>
        <taxon>Actinomycetes</taxon>
        <taxon>Kitasatosporales</taxon>
        <taxon>Streptomycetaceae</taxon>
        <taxon>Streptomyces</taxon>
    </lineage>
</organism>
<name>A0ABT6RY53_9ACTN</name>
<dbReference type="InterPro" id="IPR016035">
    <property type="entry name" value="Acyl_Trfase/lysoPLipase"/>
</dbReference>
<sequence length="298" mass="31912">MTSQRALVLPGLMPLGRAELDAVLEISDSHLEAAAEICGFDPARTATADGSQGLAPVVHEALLAVAVFRRMEREGERWAAYGGLSAGCLPALSAAGVVSEEECFRLIREINSRQAAAHRSARSGSTLSVLANSADEAHHLVGVVRVRERSAWLAVDLGGGLVSISVQSPDPGPVTELLARLGLDVVDIAERAEHCPYAVPGQEEFAEFLDGITFREADVPVISPLDGKPVDNSPWAYRDMITRQWLDTASMPRLVQGLCETSGVQAVDLIGPAVSVYRNRVRSLVTDGFPFRMLAFSD</sequence>
<dbReference type="RefSeq" id="WP_282515826.1">
    <property type="nucleotide sequence ID" value="NZ_JASCIR010000026.1"/>
</dbReference>
<evidence type="ECO:0008006" key="3">
    <source>
        <dbReference type="Google" id="ProtNLM"/>
    </source>
</evidence>
<proteinExistence type="predicted"/>
<gene>
    <name evidence="1" type="ORF">QIS99_24645</name>
</gene>
<comment type="caution">
    <text evidence="1">The sequence shown here is derived from an EMBL/GenBank/DDBJ whole genome shotgun (WGS) entry which is preliminary data.</text>
</comment>
<evidence type="ECO:0000313" key="2">
    <source>
        <dbReference type="Proteomes" id="UP001224661"/>
    </source>
</evidence>
<dbReference type="SUPFAM" id="SSF52151">
    <property type="entry name" value="FabD/lysophospholipase-like"/>
    <property type="match status" value="1"/>
</dbReference>
<dbReference type="Proteomes" id="UP001224661">
    <property type="component" value="Unassembled WGS sequence"/>
</dbReference>
<evidence type="ECO:0000313" key="1">
    <source>
        <dbReference type="EMBL" id="MDI3389361.1"/>
    </source>
</evidence>
<protein>
    <recommendedName>
        <fullName evidence="3">ACP S-malonyltransferase</fullName>
    </recommendedName>
</protein>
<dbReference type="Gene3D" id="3.40.366.10">
    <property type="entry name" value="Malonyl-Coenzyme A Acyl Carrier Protein, domain 2"/>
    <property type="match status" value="1"/>
</dbReference>